<evidence type="ECO:0000313" key="1">
    <source>
        <dbReference type="EMBL" id="SDC50602.1"/>
    </source>
</evidence>
<protein>
    <submittedName>
        <fullName evidence="1">MazG-like family protein</fullName>
    </submittedName>
</protein>
<gene>
    <name evidence="1" type="ORF">SAMN04488112_10918</name>
</gene>
<dbReference type="InterPro" id="IPR025984">
    <property type="entry name" value="DCTPP"/>
</dbReference>
<dbReference type="GO" id="GO:0047429">
    <property type="term" value="F:nucleoside triphosphate diphosphatase activity"/>
    <property type="evidence" value="ECO:0007669"/>
    <property type="project" value="InterPro"/>
</dbReference>
<proteinExistence type="predicted"/>
<dbReference type="RefSeq" id="WP_091569439.1">
    <property type="nucleotide sequence ID" value="NZ_FMZA01000009.1"/>
</dbReference>
<sequence length="103" mass="11943">MSRPERSMHIAKSMKVIEWLKTEILDQIANLYKGLHTANQSLIADSLASLVVATYVLARRVGLSFREVDQAVTRKLREAAQERHQLEDWYGDLSQLEEYINKR</sequence>
<accession>A0A1G6M4X8</accession>
<dbReference type="OrthoDB" id="2381770at2"/>
<evidence type="ECO:0000313" key="2">
    <source>
        <dbReference type="Proteomes" id="UP000199387"/>
    </source>
</evidence>
<keyword evidence="2" id="KW-1185">Reference proteome</keyword>
<dbReference type="STRING" id="1236220.SAMN04488112_10918"/>
<dbReference type="Proteomes" id="UP000199387">
    <property type="component" value="Unassembled WGS sequence"/>
</dbReference>
<dbReference type="AlphaFoldDB" id="A0A1G6M4X8"/>
<organism evidence="1 2">
    <name type="scientific">Melghirimyces thermohalophilus</name>
    <dbReference type="NCBI Taxonomy" id="1236220"/>
    <lineage>
        <taxon>Bacteria</taxon>
        <taxon>Bacillati</taxon>
        <taxon>Bacillota</taxon>
        <taxon>Bacilli</taxon>
        <taxon>Bacillales</taxon>
        <taxon>Thermoactinomycetaceae</taxon>
        <taxon>Melghirimyces</taxon>
    </lineage>
</organism>
<name>A0A1G6M4X8_9BACL</name>
<dbReference type="Pfam" id="PF12643">
    <property type="entry name" value="MazG-like"/>
    <property type="match status" value="1"/>
</dbReference>
<reference evidence="1 2" key="1">
    <citation type="submission" date="2016-10" db="EMBL/GenBank/DDBJ databases">
        <authorList>
            <person name="de Groot N.N."/>
        </authorList>
    </citation>
    <scope>NUCLEOTIDE SEQUENCE [LARGE SCALE GENOMIC DNA]</scope>
    <source>
        <strain evidence="1 2">DSM 45514</strain>
    </source>
</reference>
<dbReference type="GO" id="GO:0009143">
    <property type="term" value="P:nucleoside triphosphate catabolic process"/>
    <property type="evidence" value="ECO:0007669"/>
    <property type="project" value="InterPro"/>
</dbReference>
<dbReference type="EMBL" id="FMZA01000009">
    <property type="protein sequence ID" value="SDC50602.1"/>
    <property type="molecule type" value="Genomic_DNA"/>
</dbReference>